<evidence type="ECO:0000256" key="1">
    <source>
        <dbReference type="SAM" id="SignalP"/>
    </source>
</evidence>
<organism evidence="3 5">
    <name type="scientific">Pseudoleptotrichia goodfellowii</name>
    <dbReference type="NCBI Taxonomy" id="157692"/>
    <lineage>
        <taxon>Bacteria</taxon>
        <taxon>Fusobacteriati</taxon>
        <taxon>Fusobacteriota</taxon>
        <taxon>Fusobacteriia</taxon>
        <taxon>Fusobacteriales</taxon>
        <taxon>Leptotrichiaceae</taxon>
        <taxon>Pseudoleptotrichia</taxon>
    </lineage>
</organism>
<evidence type="ECO:0000313" key="5">
    <source>
        <dbReference type="Proteomes" id="UP000321606"/>
    </source>
</evidence>
<dbReference type="EMBL" id="AP019822">
    <property type="protein sequence ID" value="BBM35679.1"/>
    <property type="molecule type" value="Genomic_DNA"/>
</dbReference>
<evidence type="ECO:0008006" key="6">
    <source>
        <dbReference type="Google" id="ProtNLM"/>
    </source>
</evidence>
<gene>
    <name evidence="2" type="ORF">JCM16774_0573</name>
    <name evidence="3" type="ORF">JCM16774_0607</name>
    <name evidence="4" type="ORF">JCM16774_1939</name>
</gene>
<feature type="chain" id="PRO_5041610771" description="Lipoprotein" evidence="1">
    <location>
        <begin position="21"/>
        <end position="80"/>
    </location>
</feature>
<dbReference type="OrthoDB" id="89603at2"/>
<dbReference type="STRING" id="714315.GCA_000516535_00573"/>
<feature type="signal peptide" evidence="1">
    <location>
        <begin position="1"/>
        <end position="20"/>
    </location>
</feature>
<protein>
    <recommendedName>
        <fullName evidence="6">Lipoprotein</fullName>
    </recommendedName>
</protein>
<dbReference type="Proteomes" id="UP000321606">
    <property type="component" value="Chromosome"/>
</dbReference>
<name>A0A510J8Q1_9FUSO</name>
<reference evidence="3 5" key="1">
    <citation type="submission" date="2019-07" db="EMBL/GenBank/DDBJ databases">
        <title>Complete Genome Sequence of Leptotrichia goodfellowii Strain JCM 16774.</title>
        <authorList>
            <person name="Watanabe S."/>
            <person name="Cui L."/>
        </authorList>
    </citation>
    <scope>NUCLEOTIDE SEQUENCE [LARGE SCALE GENOMIC DNA]</scope>
    <source>
        <strain evidence="3 5">JCM16774</strain>
    </source>
</reference>
<evidence type="ECO:0000313" key="3">
    <source>
        <dbReference type="EMBL" id="BBM35679.1"/>
    </source>
</evidence>
<dbReference type="EMBL" id="AP019822">
    <property type="protein sequence ID" value="BBM35648.1"/>
    <property type="molecule type" value="Genomic_DNA"/>
</dbReference>
<sequence length="80" mass="9124">MKKIAIALGLGALAVSCTNAKLVNYNTDRLDNIEAYLKENKFVKPSDNLEKLKNEGQIEYTTQYKSLEREADAWKESQEQ</sequence>
<dbReference type="KEGG" id="lgo:JCM16774_1939"/>
<dbReference type="RefSeq" id="WP_006808102.1">
    <property type="nucleotide sequence ID" value="NZ_AP019822.1"/>
</dbReference>
<evidence type="ECO:0000313" key="4">
    <source>
        <dbReference type="EMBL" id="BBM36993.1"/>
    </source>
</evidence>
<accession>A0A510J8Q1</accession>
<proteinExistence type="predicted"/>
<dbReference type="KEGG" id="lgo:JCM16774_0607"/>
<dbReference type="KEGG" id="lgo:JCM16774_0573"/>
<dbReference type="PROSITE" id="PS51257">
    <property type="entry name" value="PROKAR_LIPOPROTEIN"/>
    <property type="match status" value="1"/>
</dbReference>
<keyword evidence="1" id="KW-0732">Signal</keyword>
<dbReference type="EMBL" id="AP019822">
    <property type="protein sequence ID" value="BBM36993.1"/>
    <property type="molecule type" value="Genomic_DNA"/>
</dbReference>
<evidence type="ECO:0000313" key="2">
    <source>
        <dbReference type="EMBL" id="BBM35648.1"/>
    </source>
</evidence>
<dbReference type="AlphaFoldDB" id="A0A510J8Q1"/>